<name>A0A182D4R4_BLAVI</name>
<dbReference type="AlphaFoldDB" id="A0A182D4R4"/>
<evidence type="ECO:0000313" key="1">
    <source>
        <dbReference type="EMBL" id="BAS00405.1"/>
    </source>
</evidence>
<accession>A0A182D4R4</accession>
<sequence length="40" mass="4382">MGTSGTLNAWDAKGVRVSSAFAILYEPTYAFVFPIIEPFN</sequence>
<proteinExistence type="predicted"/>
<dbReference type="EMBL" id="AP014854">
    <property type="protein sequence ID" value="BAS00405.1"/>
    <property type="molecule type" value="Genomic_DNA"/>
</dbReference>
<reference evidence="1" key="1">
    <citation type="journal article" date="2015" name="Genome Announc.">
        <title>Complete Genome Sequence of the Bacteriochlorophyll b-Producing Photosynthetic Bacterium Blastochloris viridis.</title>
        <authorList>
            <person name="Tsukatani Y."/>
            <person name="Hirose Y."/>
            <person name="Harada J."/>
            <person name="Misawa N."/>
            <person name="Mori K."/>
            <person name="Inoue K."/>
            <person name="Tamiaki H."/>
        </authorList>
    </citation>
    <scope>NUCLEOTIDE SEQUENCE [LARGE SCALE GENOMIC DNA]</scope>
    <source>
        <strain evidence="1">DSM 133</strain>
    </source>
</reference>
<protein>
    <submittedName>
        <fullName evidence="1">Uncharacterized protein</fullName>
    </submittedName>
</protein>
<gene>
    <name evidence="1" type="ORF">BV133_2811</name>
</gene>
<organism evidence="1">
    <name type="scientific">Blastochloris viridis</name>
    <name type="common">Rhodopseudomonas viridis</name>
    <dbReference type="NCBI Taxonomy" id="1079"/>
    <lineage>
        <taxon>Bacteria</taxon>
        <taxon>Pseudomonadati</taxon>
        <taxon>Pseudomonadota</taxon>
        <taxon>Alphaproteobacteria</taxon>
        <taxon>Hyphomicrobiales</taxon>
        <taxon>Blastochloridaceae</taxon>
        <taxon>Blastochloris</taxon>
    </lineage>
</organism>